<accession>A0A2P2N3K6</accession>
<dbReference type="AlphaFoldDB" id="A0A2P2N3K6"/>
<dbReference type="EMBL" id="GGEC01056560">
    <property type="protein sequence ID" value="MBX37044.1"/>
    <property type="molecule type" value="Transcribed_RNA"/>
</dbReference>
<reference evidence="1" key="1">
    <citation type="submission" date="2018-02" db="EMBL/GenBank/DDBJ databases">
        <title>Rhizophora mucronata_Transcriptome.</title>
        <authorList>
            <person name="Meera S.P."/>
            <person name="Sreeshan A."/>
            <person name="Augustine A."/>
        </authorList>
    </citation>
    <scope>NUCLEOTIDE SEQUENCE</scope>
    <source>
        <tissue evidence="1">Leaf</tissue>
    </source>
</reference>
<protein>
    <submittedName>
        <fullName evidence="1">Uncharacterized protein</fullName>
    </submittedName>
</protein>
<proteinExistence type="predicted"/>
<evidence type="ECO:0000313" key="1">
    <source>
        <dbReference type="EMBL" id="MBX37044.1"/>
    </source>
</evidence>
<sequence length="36" mass="4228">MLSRIIYIRHRTAICHDKQKFHSPPNLGILISSFSF</sequence>
<name>A0A2P2N3K6_RHIMU</name>
<organism evidence="1">
    <name type="scientific">Rhizophora mucronata</name>
    <name type="common">Asiatic mangrove</name>
    <dbReference type="NCBI Taxonomy" id="61149"/>
    <lineage>
        <taxon>Eukaryota</taxon>
        <taxon>Viridiplantae</taxon>
        <taxon>Streptophyta</taxon>
        <taxon>Embryophyta</taxon>
        <taxon>Tracheophyta</taxon>
        <taxon>Spermatophyta</taxon>
        <taxon>Magnoliopsida</taxon>
        <taxon>eudicotyledons</taxon>
        <taxon>Gunneridae</taxon>
        <taxon>Pentapetalae</taxon>
        <taxon>rosids</taxon>
        <taxon>fabids</taxon>
        <taxon>Malpighiales</taxon>
        <taxon>Rhizophoraceae</taxon>
        <taxon>Rhizophora</taxon>
    </lineage>
</organism>